<protein>
    <recommendedName>
        <fullName evidence="4">Heparin-binding hemagglutinin</fullName>
    </recommendedName>
</protein>
<name>A0A6G7YF42_9ACTN</name>
<dbReference type="AlphaFoldDB" id="A0A6G7YF42"/>
<keyword evidence="3" id="KW-1185">Reference proteome</keyword>
<dbReference type="KEGG" id="npi:G7071_07290"/>
<feature type="region of interest" description="Disordered" evidence="1">
    <location>
        <begin position="107"/>
        <end position="199"/>
    </location>
</feature>
<dbReference type="Proteomes" id="UP000502035">
    <property type="component" value="Chromosome"/>
</dbReference>
<feature type="compositionally biased region" description="Low complexity" evidence="1">
    <location>
        <begin position="108"/>
        <end position="192"/>
    </location>
</feature>
<dbReference type="RefSeq" id="WP_166316762.1">
    <property type="nucleotide sequence ID" value="NZ_CP049866.1"/>
</dbReference>
<evidence type="ECO:0000313" key="2">
    <source>
        <dbReference type="EMBL" id="QIK75261.1"/>
    </source>
</evidence>
<gene>
    <name evidence="2" type="ORF">G7071_07290</name>
</gene>
<sequence>MAKSKFDIKTEATKPLYAGVGVTDLAVERLRNLVTETQTLLVDVQKTVIDPKARRKAIEARVAELQAEAKAYPAKVQTIVDDNVAQAADAYTDLIKRGESLVGRIRRQQSTQATKASAKTTVAKAKTTTTQAKKTSTTARATTKTAAKKATNAAKTSTRPAAKKASTTKSSAKATSTTATKTAANATKAVADATKKVGD</sequence>
<evidence type="ECO:0008006" key="4">
    <source>
        <dbReference type="Google" id="ProtNLM"/>
    </source>
</evidence>
<reference evidence="2 3" key="1">
    <citation type="submission" date="2020-03" db="EMBL/GenBank/DDBJ databases">
        <title>Nocardioides sp. nov., isolated from fish.</title>
        <authorList>
            <person name="Hyun D.-W."/>
            <person name="Bae J.-W."/>
        </authorList>
    </citation>
    <scope>NUCLEOTIDE SEQUENCE [LARGE SCALE GENOMIC DNA]</scope>
    <source>
        <strain evidence="2 3">HDW12A</strain>
    </source>
</reference>
<accession>A0A6G7YF42</accession>
<evidence type="ECO:0000313" key="3">
    <source>
        <dbReference type="Proteomes" id="UP000502035"/>
    </source>
</evidence>
<dbReference type="EMBL" id="CP049866">
    <property type="protein sequence ID" value="QIK75261.1"/>
    <property type="molecule type" value="Genomic_DNA"/>
</dbReference>
<evidence type="ECO:0000256" key="1">
    <source>
        <dbReference type="SAM" id="MobiDB-lite"/>
    </source>
</evidence>
<organism evidence="2 3">
    <name type="scientific">Nocardioides piscis</name>
    <dbReference type="NCBI Taxonomy" id="2714938"/>
    <lineage>
        <taxon>Bacteria</taxon>
        <taxon>Bacillati</taxon>
        <taxon>Actinomycetota</taxon>
        <taxon>Actinomycetes</taxon>
        <taxon>Propionibacteriales</taxon>
        <taxon>Nocardioidaceae</taxon>
        <taxon>Nocardioides</taxon>
    </lineage>
</organism>
<proteinExistence type="predicted"/>